<feature type="non-terminal residue" evidence="2">
    <location>
        <position position="67"/>
    </location>
</feature>
<dbReference type="InterPro" id="IPR029056">
    <property type="entry name" value="Ribokinase-like"/>
</dbReference>
<evidence type="ECO:0000259" key="1">
    <source>
        <dbReference type="Pfam" id="PF00294"/>
    </source>
</evidence>
<reference evidence="2 3" key="1">
    <citation type="submission" date="2019-11" db="EMBL/GenBank/DDBJ databases">
        <title>Draft Genome Sequence of Plant Growth-Promoting Rhizosphere-Associated Bacteria.</title>
        <authorList>
            <person name="Vasilyev I.Y."/>
            <person name="Radchenko V."/>
            <person name="Ilnitskaya E.V."/>
        </authorList>
    </citation>
    <scope>NUCLEOTIDE SEQUENCE [LARGE SCALE GENOMIC DNA]</scope>
    <source>
        <strain evidence="2 3">VRA_07sq_f</strain>
    </source>
</reference>
<keyword evidence="2" id="KW-0808">Transferase</keyword>
<feature type="domain" description="Carbohydrate kinase PfkB" evidence="1">
    <location>
        <begin position="18"/>
        <end position="66"/>
    </location>
</feature>
<comment type="caution">
    <text evidence="2">The sequence shown here is derived from an EMBL/GenBank/DDBJ whole genome shotgun (WGS) entry which is preliminary data.</text>
</comment>
<name>A0A844EB62_9LACO</name>
<dbReference type="InterPro" id="IPR011611">
    <property type="entry name" value="PfkB_dom"/>
</dbReference>
<organism evidence="2 3">
    <name type="scientific">Lentilactobacillus parabuchneri</name>
    <dbReference type="NCBI Taxonomy" id="152331"/>
    <lineage>
        <taxon>Bacteria</taxon>
        <taxon>Bacillati</taxon>
        <taxon>Bacillota</taxon>
        <taxon>Bacilli</taxon>
        <taxon>Lactobacillales</taxon>
        <taxon>Lactobacillaceae</taxon>
        <taxon>Lentilactobacillus</taxon>
    </lineage>
</organism>
<dbReference type="GO" id="GO:0016301">
    <property type="term" value="F:kinase activity"/>
    <property type="evidence" value="ECO:0007669"/>
    <property type="project" value="UniProtKB-KW"/>
</dbReference>
<dbReference type="Proteomes" id="UP000491237">
    <property type="component" value="Unassembled WGS sequence"/>
</dbReference>
<accession>A0A844EB62</accession>
<dbReference type="AlphaFoldDB" id="A0A844EB62"/>
<keyword evidence="2" id="KW-0418">Kinase</keyword>
<gene>
    <name evidence="2" type="ORF">GKC44_06615</name>
</gene>
<dbReference type="Pfam" id="PF00294">
    <property type="entry name" value="PfkB"/>
    <property type="match status" value="1"/>
</dbReference>
<evidence type="ECO:0000313" key="2">
    <source>
        <dbReference type="EMBL" id="MSE20921.1"/>
    </source>
</evidence>
<dbReference type="EMBL" id="WKKY01000200">
    <property type="protein sequence ID" value="MSE20921.1"/>
    <property type="molecule type" value="Genomic_DNA"/>
</dbReference>
<sequence>MSEFLTIGEPIGLFASQDADQSLVEATHFQKYLAGAEVNVSVGVSRLGHSTEYVTRLGEDPIGAFVS</sequence>
<protein>
    <submittedName>
        <fullName evidence="2">Sugar kinase</fullName>
    </submittedName>
</protein>
<dbReference type="SUPFAM" id="SSF53613">
    <property type="entry name" value="Ribokinase-like"/>
    <property type="match status" value="1"/>
</dbReference>
<dbReference type="Gene3D" id="3.40.1190.20">
    <property type="match status" value="1"/>
</dbReference>
<evidence type="ECO:0000313" key="3">
    <source>
        <dbReference type="Proteomes" id="UP000491237"/>
    </source>
</evidence>
<proteinExistence type="predicted"/>